<reference evidence="2" key="1">
    <citation type="journal article" date="2022" name="Int. J. Mol. Sci.">
        <title>Draft Genome of Tanacetum Coccineum: Genomic Comparison of Closely Related Tanacetum-Family Plants.</title>
        <authorList>
            <person name="Yamashiro T."/>
            <person name="Shiraishi A."/>
            <person name="Nakayama K."/>
            <person name="Satake H."/>
        </authorList>
    </citation>
    <scope>NUCLEOTIDE SEQUENCE</scope>
</reference>
<sequence>MVKTINGEVQLHALIDGKKIIITEASVRRDLQLADEEGVECLPYSTIFEQLTLIGKPKRKDTQVPQPNDPIKNVADEAVHKELGDSLVRAATTASSLEAEQDSGNINKTQSKATPNESSSLGTNSGGGPRCQETMGDTIAQTRFKNVSKYSNDSLLARDEEMFDVNVLDGEEMFVAEQEVVVKDVNNEVNVVEKPMKKKDLIRLDEEVSLKLQAKFNEEERLAKEKAKKEKEANISLIETWDDIQEKIDVDHQLAERLQAQEQEELSIEEKATLFQQLLEKRRKHFAAKRAEEKRNKPLTKAQ</sequence>
<gene>
    <name evidence="2" type="ORF">Tco_0923033</name>
</gene>
<evidence type="ECO:0000313" key="2">
    <source>
        <dbReference type="EMBL" id="GJT32614.1"/>
    </source>
</evidence>
<proteinExistence type="predicted"/>
<reference evidence="2" key="2">
    <citation type="submission" date="2022-01" db="EMBL/GenBank/DDBJ databases">
        <authorList>
            <person name="Yamashiro T."/>
            <person name="Shiraishi A."/>
            <person name="Satake H."/>
            <person name="Nakayama K."/>
        </authorList>
    </citation>
    <scope>NUCLEOTIDE SEQUENCE</scope>
</reference>
<feature type="compositionally biased region" description="Polar residues" evidence="1">
    <location>
        <begin position="92"/>
        <end position="123"/>
    </location>
</feature>
<evidence type="ECO:0000256" key="1">
    <source>
        <dbReference type="SAM" id="MobiDB-lite"/>
    </source>
</evidence>
<evidence type="ECO:0000313" key="3">
    <source>
        <dbReference type="Proteomes" id="UP001151760"/>
    </source>
</evidence>
<keyword evidence="3" id="KW-1185">Reference proteome</keyword>
<feature type="region of interest" description="Disordered" evidence="1">
    <location>
        <begin position="92"/>
        <end position="134"/>
    </location>
</feature>
<accession>A0ABQ5D0T5</accession>
<dbReference type="EMBL" id="BQNB010014806">
    <property type="protein sequence ID" value="GJT32614.1"/>
    <property type="molecule type" value="Genomic_DNA"/>
</dbReference>
<name>A0ABQ5D0T5_9ASTR</name>
<protein>
    <submittedName>
        <fullName evidence="2">Uncharacterized protein</fullName>
    </submittedName>
</protein>
<organism evidence="2 3">
    <name type="scientific">Tanacetum coccineum</name>
    <dbReference type="NCBI Taxonomy" id="301880"/>
    <lineage>
        <taxon>Eukaryota</taxon>
        <taxon>Viridiplantae</taxon>
        <taxon>Streptophyta</taxon>
        <taxon>Embryophyta</taxon>
        <taxon>Tracheophyta</taxon>
        <taxon>Spermatophyta</taxon>
        <taxon>Magnoliopsida</taxon>
        <taxon>eudicotyledons</taxon>
        <taxon>Gunneridae</taxon>
        <taxon>Pentapetalae</taxon>
        <taxon>asterids</taxon>
        <taxon>campanulids</taxon>
        <taxon>Asterales</taxon>
        <taxon>Asteraceae</taxon>
        <taxon>Asteroideae</taxon>
        <taxon>Anthemideae</taxon>
        <taxon>Anthemidinae</taxon>
        <taxon>Tanacetum</taxon>
    </lineage>
</organism>
<comment type="caution">
    <text evidence="2">The sequence shown here is derived from an EMBL/GenBank/DDBJ whole genome shotgun (WGS) entry which is preliminary data.</text>
</comment>
<dbReference type="Proteomes" id="UP001151760">
    <property type="component" value="Unassembled WGS sequence"/>
</dbReference>